<accession>A0AB33JP49</accession>
<organism evidence="1">
    <name type="scientific">Kitasatospora sp. CMC57</name>
    <dbReference type="NCBI Taxonomy" id="3231513"/>
    <lineage>
        <taxon>Bacteria</taxon>
        <taxon>Bacillati</taxon>
        <taxon>Actinomycetota</taxon>
        <taxon>Actinomycetes</taxon>
        <taxon>Kitasatosporales</taxon>
        <taxon>Streptomycetaceae</taxon>
        <taxon>Kitasatospora</taxon>
    </lineage>
</organism>
<name>A0AB33JP49_9ACTN</name>
<evidence type="ECO:0000313" key="1">
    <source>
        <dbReference type="EMBL" id="BFP43835.1"/>
    </source>
</evidence>
<dbReference type="EMBL" id="AP035881">
    <property type="protein sequence ID" value="BFP43835.1"/>
    <property type="molecule type" value="Genomic_DNA"/>
</dbReference>
<dbReference type="AlphaFoldDB" id="A0AB33JP49"/>
<sequence>MECRTSCAGGVDGRSRWLWARLAPAGRNLRPLRSLEAAWDSYEYAGIALLPTQATALEAVHKTTDDATMQVIKTYQGPEPQAA</sequence>
<protein>
    <submittedName>
        <fullName evidence="1">Uncharacterized protein</fullName>
    </submittedName>
</protein>
<reference evidence="1" key="1">
    <citation type="submission" date="2024-07" db="EMBL/GenBank/DDBJ databases">
        <title>Complete genome sequences of cellulolytic bacteria, Kitasatospora sp. CMC57 and Streptomyces sp. CMC78, isolated from Japanese agricultural soil.</title>
        <authorList>
            <person name="Hashimoto T."/>
            <person name="Ito M."/>
            <person name="Iwamoto M."/>
            <person name="Fukahori D."/>
            <person name="Shoda T."/>
            <person name="Sakoda M."/>
            <person name="Morohoshi T."/>
            <person name="Mitsuboshi M."/>
            <person name="Nishizawa T."/>
        </authorList>
    </citation>
    <scope>NUCLEOTIDE SEQUENCE</scope>
    <source>
        <strain evidence="1">CMC57</strain>
    </source>
</reference>
<proteinExistence type="predicted"/>
<gene>
    <name evidence="1" type="ORF">KCMC57_02030</name>
</gene>